<protein>
    <recommendedName>
        <fullName evidence="2">TonB-dependent receptor plug domain-containing protein</fullName>
    </recommendedName>
</protein>
<dbReference type="AlphaFoldDB" id="A0A0F9TUG2"/>
<dbReference type="InterPro" id="IPR008969">
    <property type="entry name" value="CarboxyPept-like_regulatory"/>
</dbReference>
<evidence type="ECO:0000313" key="1">
    <source>
        <dbReference type="EMBL" id="KKN84680.1"/>
    </source>
</evidence>
<organism evidence="1">
    <name type="scientific">marine sediment metagenome</name>
    <dbReference type="NCBI Taxonomy" id="412755"/>
    <lineage>
        <taxon>unclassified sequences</taxon>
        <taxon>metagenomes</taxon>
        <taxon>ecological metagenomes</taxon>
    </lineage>
</organism>
<proteinExistence type="predicted"/>
<name>A0A0F9TUG2_9ZZZZ</name>
<accession>A0A0F9TUG2</accession>
<sequence>MRSKLLIFFLFSSVFVFAQLGEPKRLEGKVYSDDGDVAATHVLNLTSQRATITDENGFFTIPVQMLDTLEFSAIQYKKKIVVVSIAILDSKFISVGLEDALTELDEVTVTPYSLSGNLLADLSTLDLDPIVTASTLGLPNAYVKIPTKAERELSAATASPIMSFDPLINAITGRTKMLKKRVERNKLYDRTERVREFYEDSVYLKQLLIPIDKIDDFLYYCEVDPRFQQIVDTHSELEIWEYLRQKSLLYRENNSLD</sequence>
<reference evidence="1" key="1">
    <citation type="journal article" date="2015" name="Nature">
        <title>Complex archaea that bridge the gap between prokaryotes and eukaryotes.</title>
        <authorList>
            <person name="Spang A."/>
            <person name="Saw J.H."/>
            <person name="Jorgensen S.L."/>
            <person name="Zaremba-Niedzwiedzka K."/>
            <person name="Martijn J."/>
            <person name="Lind A.E."/>
            <person name="van Eijk R."/>
            <person name="Schleper C."/>
            <person name="Guy L."/>
            <person name="Ettema T.J."/>
        </authorList>
    </citation>
    <scope>NUCLEOTIDE SEQUENCE</scope>
</reference>
<dbReference type="EMBL" id="LAZR01000168">
    <property type="protein sequence ID" value="KKN84680.1"/>
    <property type="molecule type" value="Genomic_DNA"/>
</dbReference>
<dbReference type="SUPFAM" id="SSF49464">
    <property type="entry name" value="Carboxypeptidase regulatory domain-like"/>
    <property type="match status" value="1"/>
</dbReference>
<comment type="caution">
    <text evidence="1">The sequence shown here is derived from an EMBL/GenBank/DDBJ whole genome shotgun (WGS) entry which is preliminary data.</text>
</comment>
<evidence type="ECO:0008006" key="2">
    <source>
        <dbReference type="Google" id="ProtNLM"/>
    </source>
</evidence>
<gene>
    <name evidence="1" type="ORF">LCGC14_0286470</name>
</gene>